<dbReference type="Gene3D" id="1.10.390.10">
    <property type="entry name" value="Neutral Protease Domain 2"/>
    <property type="match status" value="1"/>
</dbReference>
<dbReference type="CDD" id="cd09603">
    <property type="entry name" value="M1_APN_like"/>
    <property type="match status" value="1"/>
</dbReference>
<evidence type="ECO:0000256" key="13">
    <source>
        <dbReference type="SAM" id="MobiDB-lite"/>
    </source>
</evidence>
<dbReference type="RefSeq" id="WP_128511423.1">
    <property type="nucleotide sequence ID" value="NZ_QUAC01000418.1"/>
</dbReference>
<dbReference type="Pfam" id="PF17900">
    <property type="entry name" value="Peptidase_M1_N"/>
    <property type="match status" value="1"/>
</dbReference>
<evidence type="ECO:0000256" key="5">
    <source>
        <dbReference type="ARBA" id="ARBA00015611"/>
    </source>
</evidence>
<dbReference type="Proteomes" id="UP000262477">
    <property type="component" value="Unassembled WGS sequence"/>
</dbReference>
<keyword evidence="18" id="KW-1185">Reference proteome</keyword>
<dbReference type="AlphaFoldDB" id="A0A371PU32"/>
<dbReference type="InterPro" id="IPR001930">
    <property type="entry name" value="Peptidase_M1"/>
</dbReference>
<evidence type="ECO:0000259" key="15">
    <source>
        <dbReference type="Pfam" id="PF01433"/>
    </source>
</evidence>
<dbReference type="Pfam" id="PF01433">
    <property type="entry name" value="Peptidase_M1"/>
    <property type="match status" value="1"/>
</dbReference>
<dbReference type="PRINTS" id="PR00756">
    <property type="entry name" value="ALADIPTASE"/>
</dbReference>
<evidence type="ECO:0000256" key="12">
    <source>
        <dbReference type="ARBA" id="ARBA00031533"/>
    </source>
</evidence>
<feature type="signal peptide" evidence="14">
    <location>
        <begin position="1"/>
        <end position="28"/>
    </location>
</feature>
<dbReference type="SUPFAM" id="SSF63737">
    <property type="entry name" value="Leukotriene A4 hydrolase N-terminal domain"/>
    <property type="match status" value="1"/>
</dbReference>
<evidence type="ECO:0000256" key="11">
    <source>
        <dbReference type="ARBA" id="ARBA00029811"/>
    </source>
</evidence>
<evidence type="ECO:0000256" key="10">
    <source>
        <dbReference type="ARBA" id="ARBA00023049"/>
    </source>
</evidence>
<protein>
    <recommendedName>
        <fullName evidence="5">Aminopeptidase N</fullName>
        <ecNumber evidence="4">3.4.11.2</ecNumber>
    </recommendedName>
    <alternativeName>
        <fullName evidence="11">Alanine aminopeptidase</fullName>
    </alternativeName>
    <alternativeName>
        <fullName evidence="12">Lysyl aminopeptidase</fullName>
    </alternativeName>
</protein>
<organism evidence="17 18">
    <name type="scientific">Streptomyces inhibens</name>
    <dbReference type="NCBI Taxonomy" id="2293571"/>
    <lineage>
        <taxon>Bacteria</taxon>
        <taxon>Bacillati</taxon>
        <taxon>Actinomycetota</taxon>
        <taxon>Actinomycetes</taxon>
        <taxon>Kitasatosporales</taxon>
        <taxon>Streptomycetaceae</taxon>
        <taxon>Streptomyces</taxon>
    </lineage>
</organism>
<evidence type="ECO:0000256" key="6">
    <source>
        <dbReference type="ARBA" id="ARBA00022670"/>
    </source>
</evidence>
<sequence>MTRRPLRCCGATAALSVALLLSSCTSTVGGSGAAGSGGVGDPLFPALGNGGYQVRHYGLDLDYDVKKQRLAATAEITAEAKQDLRSFQLDLQGLRVSGVRVDGKDAAFTRKGHKLTVRPADGLKKGADFRTTVDYGGTPEAMTDPDGSTEGWVKTTDGAFVAGEPAGSMTWFPGNNHPDDKATYDFTITVPKCYTAVANGELRSEKISKGKATFVWHNSQPMATYLATATIGKFDVHTSRTSDGLPLYVAVDPAEAAASRKPLERLPEILKWESGLFGAYPFSSAGAIVDDTPKKIDWEALETQTKPIYAGAPDTVTVVHEMAHQWFGDSVTPKTWRDTWLNEGFATYAEWLWEEHEGGKTPQQQFDALYKADEDNADNADNADNERWAFPPGDPGKAQNVTGTPVYERGAMVLQQLRKAVGDKTFFKILKEWPAKYRYSNADSKEFIAFCRERTDEDLTDLFDDWLYGKGKPEWEY</sequence>
<comment type="caution">
    <text evidence="17">The sequence shown here is derived from an EMBL/GenBank/DDBJ whole genome shotgun (WGS) entry which is preliminary data.</text>
</comment>
<feature type="chain" id="PRO_5038753546" description="Aminopeptidase N" evidence="14">
    <location>
        <begin position="29"/>
        <end position="477"/>
    </location>
</feature>
<dbReference type="InterPro" id="IPR050344">
    <property type="entry name" value="Peptidase_M1_aminopeptidases"/>
</dbReference>
<dbReference type="OrthoDB" id="100605at2"/>
<keyword evidence="14" id="KW-0732">Signal</keyword>
<comment type="cofactor">
    <cofactor evidence="2">
        <name>Zn(2+)</name>
        <dbReference type="ChEBI" id="CHEBI:29105"/>
    </cofactor>
</comment>
<evidence type="ECO:0000259" key="16">
    <source>
        <dbReference type="Pfam" id="PF17900"/>
    </source>
</evidence>
<comment type="similarity">
    <text evidence="3">Belongs to the peptidase M1 family.</text>
</comment>
<name>A0A371PU32_STRIH</name>
<evidence type="ECO:0000256" key="8">
    <source>
        <dbReference type="ARBA" id="ARBA00022801"/>
    </source>
</evidence>
<dbReference type="GO" id="GO:0016285">
    <property type="term" value="F:alanyl aminopeptidase activity"/>
    <property type="evidence" value="ECO:0007669"/>
    <property type="project" value="UniProtKB-EC"/>
</dbReference>
<evidence type="ECO:0000256" key="14">
    <source>
        <dbReference type="SAM" id="SignalP"/>
    </source>
</evidence>
<proteinExistence type="inferred from homology"/>
<dbReference type="InterPro" id="IPR042097">
    <property type="entry name" value="Aminopeptidase_N-like_N_sf"/>
</dbReference>
<feature type="domain" description="Aminopeptidase N-like N-terminal" evidence="16">
    <location>
        <begin position="55"/>
        <end position="226"/>
    </location>
</feature>
<evidence type="ECO:0000256" key="4">
    <source>
        <dbReference type="ARBA" id="ARBA00012564"/>
    </source>
</evidence>
<keyword evidence="9" id="KW-0862">Zinc</keyword>
<evidence type="ECO:0000256" key="2">
    <source>
        <dbReference type="ARBA" id="ARBA00001947"/>
    </source>
</evidence>
<dbReference type="InterPro" id="IPR014782">
    <property type="entry name" value="Peptidase_M1_dom"/>
</dbReference>
<dbReference type="SUPFAM" id="SSF55486">
    <property type="entry name" value="Metalloproteases ('zincins'), catalytic domain"/>
    <property type="match status" value="1"/>
</dbReference>
<accession>A0A371PU32</accession>
<evidence type="ECO:0000313" key="17">
    <source>
        <dbReference type="EMBL" id="REK85663.1"/>
    </source>
</evidence>
<dbReference type="GO" id="GO:0008237">
    <property type="term" value="F:metallopeptidase activity"/>
    <property type="evidence" value="ECO:0007669"/>
    <property type="project" value="UniProtKB-KW"/>
</dbReference>
<dbReference type="InterPro" id="IPR027268">
    <property type="entry name" value="Peptidase_M4/M1_CTD_sf"/>
</dbReference>
<dbReference type="GO" id="GO:0006508">
    <property type="term" value="P:proteolysis"/>
    <property type="evidence" value="ECO:0007669"/>
    <property type="project" value="UniProtKB-KW"/>
</dbReference>
<keyword evidence="8" id="KW-0378">Hydrolase</keyword>
<dbReference type="EC" id="3.4.11.2" evidence="4"/>
<keyword evidence="10" id="KW-0482">Metalloprotease</keyword>
<keyword evidence="7" id="KW-0479">Metal-binding</keyword>
<gene>
    <name evidence="17" type="ORF">DY245_36760</name>
</gene>
<dbReference type="GO" id="GO:0008270">
    <property type="term" value="F:zinc ion binding"/>
    <property type="evidence" value="ECO:0007669"/>
    <property type="project" value="InterPro"/>
</dbReference>
<evidence type="ECO:0000256" key="1">
    <source>
        <dbReference type="ARBA" id="ARBA00000098"/>
    </source>
</evidence>
<evidence type="ECO:0000256" key="7">
    <source>
        <dbReference type="ARBA" id="ARBA00022723"/>
    </source>
</evidence>
<feature type="domain" description="Peptidase M1 membrane alanine aminopeptidase" evidence="15">
    <location>
        <begin position="317"/>
        <end position="466"/>
    </location>
</feature>
<dbReference type="Gene3D" id="2.60.40.1730">
    <property type="entry name" value="tricorn interacting facor f3 domain"/>
    <property type="match status" value="1"/>
</dbReference>
<reference evidence="17 18" key="1">
    <citation type="submission" date="2018-08" db="EMBL/GenBank/DDBJ databases">
        <title>Streptomyces NEAU-D10 sp. nov., a novel Actinomycete isolated from soil.</title>
        <authorList>
            <person name="Jin L."/>
        </authorList>
    </citation>
    <scope>NUCLEOTIDE SEQUENCE [LARGE SCALE GENOMIC DNA]</scope>
    <source>
        <strain evidence="17 18">NEAU-D10</strain>
    </source>
</reference>
<dbReference type="InterPro" id="IPR045357">
    <property type="entry name" value="Aminopeptidase_N-like_N"/>
</dbReference>
<evidence type="ECO:0000256" key="9">
    <source>
        <dbReference type="ARBA" id="ARBA00022833"/>
    </source>
</evidence>
<feature type="region of interest" description="Disordered" evidence="13">
    <location>
        <begin position="376"/>
        <end position="400"/>
    </location>
</feature>
<dbReference type="EMBL" id="QUAC01000418">
    <property type="protein sequence ID" value="REK85663.1"/>
    <property type="molecule type" value="Genomic_DNA"/>
</dbReference>
<keyword evidence="6" id="KW-0645">Protease</keyword>
<dbReference type="PANTHER" id="PTHR11533:SF297">
    <property type="entry name" value="AMINOPEPTIDASE N"/>
    <property type="match status" value="1"/>
</dbReference>
<dbReference type="PANTHER" id="PTHR11533">
    <property type="entry name" value="PROTEASE M1 ZINC METALLOPROTEASE"/>
    <property type="match status" value="1"/>
</dbReference>
<evidence type="ECO:0000313" key="18">
    <source>
        <dbReference type="Proteomes" id="UP000262477"/>
    </source>
</evidence>
<comment type="catalytic activity">
    <reaction evidence="1">
        <text>Release of an N-terminal amino acid, Xaa-|-Yaa- from a peptide, amide or arylamide. Xaa is preferably Ala, but may be most amino acids including Pro (slow action). When a terminal hydrophobic residue is followed by a prolyl residue, the two may be released as an intact Xaa-Pro dipeptide.</text>
        <dbReference type="EC" id="3.4.11.2"/>
    </reaction>
</comment>
<evidence type="ECO:0000256" key="3">
    <source>
        <dbReference type="ARBA" id="ARBA00010136"/>
    </source>
</evidence>
<dbReference type="PROSITE" id="PS51257">
    <property type="entry name" value="PROKAR_LIPOPROTEIN"/>
    <property type="match status" value="1"/>
</dbReference>